<feature type="transmembrane region" description="Helical" evidence="1">
    <location>
        <begin position="12"/>
        <end position="33"/>
    </location>
</feature>
<evidence type="ECO:0000313" key="3">
    <source>
        <dbReference type="Proteomes" id="UP000092247"/>
    </source>
</evidence>
<evidence type="ECO:0000313" key="2">
    <source>
        <dbReference type="EMBL" id="OBU02491.1"/>
    </source>
</evidence>
<keyword evidence="1" id="KW-1133">Transmembrane helix</keyword>
<organism evidence="2 3">
    <name type="scientific">Morganella psychrotolerans</name>
    <dbReference type="NCBI Taxonomy" id="368603"/>
    <lineage>
        <taxon>Bacteria</taxon>
        <taxon>Pseudomonadati</taxon>
        <taxon>Pseudomonadota</taxon>
        <taxon>Gammaproteobacteria</taxon>
        <taxon>Enterobacterales</taxon>
        <taxon>Morganellaceae</taxon>
        <taxon>Morganella</taxon>
    </lineage>
</organism>
<evidence type="ECO:0000256" key="1">
    <source>
        <dbReference type="SAM" id="Phobius"/>
    </source>
</evidence>
<dbReference type="AlphaFoldDB" id="A0A1B8H0B2"/>
<accession>A0A1B8H0B2</accession>
<keyword evidence="1" id="KW-0812">Transmembrane</keyword>
<protein>
    <submittedName>
        <fullName evidence="2">UmoD</fullName>
    </submittedName>
</protein>
<comment type="caution">
    <text evidence="2">The sequence shown here is derived from an EMBL/GenBank/DDBJ whole genome shotgun (WGS) entry which is preliminary data.</text>
</comment>
<name>A0A1B8H0B2_9GAMM</name>
<gene>
    <name evidence="2" type="ORF">AYY17_12620</name>
</gene>
<keyword evidence="1" id="KW-0472">Membrane</keyword>
<sequence length="162" mass="18237">MNKHKQKSVTWITVRGLFLLIVIFVVIISFAVIKNKHPAIARVLSSEAIMATVPVRHEYCDLIPMPGPLKPEHLDIIRPTSETCTPYLLYEMLLKPPRLYGGAAYRSCTEVFTYEHRIVGYDVVYKINNTVGKVRINYNPGDAMPVDNTGRLIILPGLSNGK</sequence>
<dbReference type="Proteomes" id="UP000092247">
    <property type="component" value="Unassembled WGS sequence"/>
</dbReference>
<reference evidence="2 3" key="1">
    <citation type="submission" date="2016-06" db="EMBL/GenBank/DDBJ databases">
        <authorList>
            <person name="Kjaerup R.B."/>
            <person name="Dalgaard T.S."/>
            <person name="Juul-Madsen H.R."/>
        </authorList>
    </citation>
    <scope>NUCLEOTIDE SEQUENCE [LARGE SCALE GENOMIC DNA]</scope>
    <source>
        <strain evidence="2 3">GCSL-Mp3</strain>
    </source>
</reference>
<dbReference type="EMBL" id="LZEX01000045">
    <property type="protein sequence ID" value="OBU02491.1"/>
    <property type="molecule type" value="Genomic_DNA"/>
</dbReference>
<proteinExistence type="predicted"/>